<dbReference type="Proteomes" id="UP001500416">
    <property type="component" value="Unassembled WGS sequence"/>
</dbReference>
<evidence type="ECO:0000313" key="2">
    <source>
        <dbReference type="EMBL" id="GAA0255156.1"/>
    </source>
</evidence>
<organism evidence="2 3">
    <name type="scientific">Saccharothrix mutabilis subsp. mutabilis</name>
    <dbReference type="NCBI Taxonomy" id="66855"/>
    <lineage>
        <taxon>Bacteria</taxon>
        <taxon>Bacillati</taxon>
        <taxon>Actinomycetota</taxon>
        <taxon>Actinomycetes</taxon>
        <taxon>Pseudonocardiales</taxon>
        <taxon>Pseudonocardiaceae</taxon>
        <taxon>Saccharothrix</taxon>
    </lineage>
</organism>
<protein>
    <submittedName>
        <fullName evidence="2">Uncharacterized protein</fullName>
    </submittedName>
</protein>
<accession>A0ABP3EA79</accession>
<proteinExistence type="predicted"/>
<reference evidence="3" key="1">
    <citation type="journal article" date="2019" name="Int. J. Syst. Evol. Microbiol.">
        <title>The Global Catalogue of Microorganisms (GCM) 10K type strain sequencing project: providing services to taxonomists for standard genome sequencing and annotation.</title>
        <authorList>
            <consortium name="The Broad Institute Genomics Platform"/>
            <consortium name="The Broad Institute Genome Sequencing Center for Infectious Disease"/>
            <person name="Wu L."/>
            <person name="Ma J."/>
        </authorList>
    </citation>
    <scope>NUCLEOTIDE SEQUENCE [LARGE SCALE GENOMIC DNA]</scope>
    <source>
        <strain evidence="3">JCM 3380</strain>
    </source>
</reference>
<gene>
    <name evidence="2" type="ORF">GCM10010492_64940</name>
</gene>
<sequence length="90" mass="9085">MIGTRSAAHRRGRIDPNTLDTRSGRKSGDRRAAGPALARSNAASMSMPPVTCSIPCAVTAGANGAVVTNATSWPTSRAAMASGMSGKVCP</sequence>
<evidence type="ECO:0000313" key="3">
    <source>
        <dbReference type="Proteomes" id="UP001500416"/>
    </source>
</evidence>
<dbReference type="RefSeq" id="WP_425542913.1">
    <property type="nucleotide sequence ID" value="NZ_BAAABU010000023.1"/>
</dbReference>
<name>A0ABP3EA79_9PSEU</name>
<comment type="caution">
    <text evidence="2">The sequence shown here is derived from an EMBL/GenBank/DDBJ whole genome shotgun (WGS) entry which is preliminary data.</text>
</comment>
<dbReference type="EMBL" id="BAAABU010000023">
    <property type="protein sequence ID" value="GAA0255156.1"/>
    <property type="molecule type" value="Genomic_DNA"/>
</dbReference>
<keyword evidence="3" id="KW-1185">Reference proteome</keyword>
<feature type="region of interest" description="Disordered" evidence="1">
    <location>
        <begin position="1"/>
        <end position="47"/>
    </location>
</feature>
<feature type="compositionally biased region" description="Basic and acidic residues" evidence="1">
    <location>
        <begin position="22"/>
        <end position="32"/>
    </location>
</feature>
<evidence type="ECO:0000256" key="1">
    <source>
        <dbReference type="SAM" id="MobiDB-lite"/>
    </source>
</evidence>